<dbReference type="RefSeq" id="WP_081148853.1">
    <property type="nucleotide sequence ID" value="NZ_CP020465.1"/>
</dbReference>
<evidence type="ECO:0000313" key="2">
    <source>
        <dbReference type="Proteomes" id="UP000202259"/>
    </source>
</evidence>
<dbReference type="OrthoDB" id="9145918at2"/>
<dbReference type="EMBL" id="CP020465">
    <property type="protein sequence ID" value="ASP46687.1"/>
    <property type="molecule type" value="Genomic_DNA"/>
</dbReference>
<evidence type="ECO:0000313" key="1">
    <source>
        <dbReference type="EMBL" id="ASP46687.1"/>
    </source>
</evidence>
<sequence length="1366" mass="157839">MINCSTELHFLKSGLELEEAIHDAIDETIRLIFERNKTPKTITPSQVTSKTNLTLVFYKYFHDHQHSSRVEFDESWCRSLFDISLEASKVYIGFKIITTLLPTFEDDAKLTKTSYKASKLAYRLFFYILWAQGAVLLPFHYRPPRTYDHDIKGWVELGLSIYPETLKLIRNIHFKDQRYEDFSEHVNDKDTFVRDFGYQCLIVTDWYSIEDIKIGDVTEFKTFYHKLRSQNEKYNNKIISLPFSTILSGFLSYAPDKCKFNITDIKNSETVKKESEFKKQTGKKIECGITFDANLTNKLKPMLTGDALALAISTTLDRTYDVLLSRFYNKKVSIGTYPNRDYKTTRLAFIYVFEEAKELSFNDLIYLYELIDHDYISSEDIARFVRVSKDIVFWKLEFSHEFKYALKVFFLNLYSAKAILLPMNFVPANIGDVDYSEEHYPELLKIFLNHKKHFKPEDYDNVWAPNLLYKAIIASNWHNVKDIHLQDAFEFQRMHQHKKQIGHTTFNFELLDLLLLVYQFAPEQCNYTPDNLHLALTDSSAGKLLREDTKNKTSNQTSDKWANLARQYLTVWKAQGHKVSKSKKAALTKLIQFIFVDLPLELGIDSELIPETPSKFTRTHFSGNWAISGLKEKLSRKLSNENFNTHLRDLSDFFEWLSMEYEDSDPDVTGFVNPIFPMDFKITSARKGTNKLAFPRKQFGHIHSFISAICEFYWYLIKEEKFINGAPKFRHVYDTQEVGYVPIVLIEGKLKPIYFIAANLTSEITSMRNGKLYPYPTFQALFEPLIALEAGLRHLHIRWLDRDKFDVGIMGQSRSDYISQLHVHYSRAGESGSIEVGTDKVKTEPWNPYVSSRVINLLKRIKAFQETLDIEVPSLWYDNDEDSIHGKIKSIFCTMNAKEAIPSVFSGDVCRSQYKRLLCFYDLFIQLSKLDVPLLGVTSTKAMNEIDKAVKQAPKELAAELAEDPELATAMAEDTELREQALIKHASKIGTKPAFYFNGQYKTDFKPHGTRSSVASEKIKILPPRAIQEFITGHESRAVLSYYIQVDLDWLKEIGEHNESLLLSDTHLKKTNNDILTKRQQEKTNEKLKRVVEHDPTLLSSDFGAVAFTVETSKGSYEGGLKTIAITPVSNVAYMPLHICPFGGKCPDEIKSEYGEYKCGQCYYSIKTVDHIPRILAHIRKLNYEITEKIKSIVEADKAGADVEALDLMENEKNQISDELAAWFYTYEILEANRAQLEDKNAKNPPKFLVARPDMLMKKFIKGEVEDNPISTLLLRIQDANEFQEYFTPQLKAQITQLRNKILIKQKKFDKLLQQPDGFDLLDEFRGILRAFVETQGISLSEAAKRLSEPMKPSIGNTQLLEMFNE</sequence>
<protein>
    <submittedName>
        <fullName evidence="1">Uncharacterized protein</fullName>
    </submittedName>
</protein>
<gene>
    <name evidence="1" type="ORF">B5D82_02145</name>
</gene>
<organism evidence="1 2">
    <name type="scientific">Cognaticolwellia beringensis</name>
    <dbReference type="NCBI Taxonomy" id="1967665"/>
    <lineage>
        <taxon>Bacteria</taxon>
        <taxon>Pseudomonadati</taxon>
        <taxon>Pseudomonadota</taxon>
        <taxon>Gammaproteobacteria</taxon>
        <taxon>Alteromonadales</taxon>
        <taxon>Colwelliaceae</taxon>
        <taxon>Cognaticolwellia</taxon>
    </lineage>
</organism>
<dbReference type="KEGG" id="cber:B5D82_02145"/>
<proteinExistence type="predicted"/>
<name>A0A222G443_9GAMM</name>
<accession>A0A222G443</accession>
<keyword evidence="2" id="KW-1185">Reference proteome</keyword>
<dbReference type="Proteomes" id="UP000202259">
    <property type="component" value="Chromosome"/>
</dbReference>
<reference evidence="1 2" key="1">
    <citation type="submission" date="2017-08" db="EMBL/GenBank/DDBJ databases">
        <title>Complete genome of Colwellia sp. NB097-1, a psychrophile bacterium ioslated from Bering Sea.</title>
        <authorList>
            <person name="Chen X."/>
        </authorList>
    </citation>
    <scope>NUCLEOTIDE SEQUENCE [LARGE SCALE GENOMIC DNA]</scope>
    <source>
        <strain evidence="1 2">NB097-1</strain>
    </source>
</reference>